<dbReference type="Proteomes" id="UP000308197">
    <property type="component" value="Unassembled WGS sequence"/>
</dbReference>
<dbReference type="EMBL" id="ML211045">
    <property type="protein sequence ID" value="TFK90460.1"/>
    <property type="molecule type" value="Genomic_DNA"/>
</dbReference>
<protein>
    <submittedName>
        <fullName evidence="2">Uncharacterized protein</fullName>
    </submittedName>
</protein>
<evidence type="ECO:0000313" key="2">
    <source>
        <dbReference type="EMBL" id="TFK90460.1"/>
    </source>
</evidence>
<keyword evidence="3" id="KW-1185">Reference proteome</keyword>
<dbReference type="InParanoid" id="A0A5C3PQ71"/>
<feature type="compositionally biased region" description="Polar residues" evidence="1">
    <location>
        <begin position="197"/>
        <end position="207"/>
    </location>
</feature>
<dbReference type="AlphaFoldDB" id="A0A5C3PQ71"/>
<evidence type="ECO:0000313" key="3">
    <source>
        <dbReference type="Proteomes" id="UP000308197"/>
    </source>
</evidence>
<organism evidence="2 3">
    <name type="scientific">Polyporus arcularius HHB13444</name>
    <dbReference type="NCBI Taxonomy" id="1314778"/>
    <lineage>
        <taxon>Eukaryota</taxon>
        <taxon>Fungi</taxon>
        <taxon>Dikarya</taxon>
        <taxon>Basidiomycota</taxon>
        <taxon>Agaricomycotina</taxon>
        <taxon>Agaricomycetes</taxon>
        <taxon>Polyporales</taxon>
        <taxon>Polyporaceae</taxon>
        <taxon>Polyporus</taxon>
    </lineage>
</organism>
<reference evidence="2 3" key="1">
    <citation type="journal article" date="2019" name="Nat. Ecol. Evol.">
        <title>Megaphylogeny resolves global patterns of mushroom evolution.</title>
        <authorList>
            <person name="Varga T."/>
            <person name="Krizsan K."/>
            <person name="Foldi C."/>
            <person name="Dima B."/>
            <person name="Sanchez-Garcia M."/>
            <person name="Sanchez-Ramirez S."/>
            <person name="Szollosi G.J."/>
            <person name="Szarkandi J.G."/>
            <person name="Papp V."/>
            <person name="Albert L."/>
            <person name="Andreopoulos W."/>
            <person name="Angelini C."/>
            <person name="Antonin V."/>
            <person name="Barry K.W."/>
            <person name="Bougher N.L."/>
            <person name="Buchanan P."/>
            <person name="Buyck B."/>
            <person name="Bense V."/>
            <person name="Catcheside P."/>
            <person name="Chovatia M."/>
            <person name="Cooper J."/>
            <person name="Damon W."/>
            <person name="Desjardin D."/>
            <person name="Finy P."/>
            <person name="Geml J."/>
            <person name="Haridas S."/>
            <person name="Hughes K."/>
            <person name="Justo A."/>
            <person name="Karasinski D."/>
            <person name="Kautmanova I."/>
            <person name="Kiss B."/>
            <person name="Kocsube S."/>
            <person name="Kotiranta H."/>
            <person name="LaButti K.M."/>
            <person name="Lechner B.E."/>
            <person name="Liimatainen K."/>
            <person name="Lipzen A."/>
            <person name="Lukacs Z."/>
            <person name="Mihaltcheva S."/>
            <person name="Morgado L.N."/>
            <person name="Niskanen T."/>
            <person name="Noordeloos M.E."/>
            <person name="Ohm R.A."/>
            <person name="Ortiz-Santana B."/>
            <person name="Ovrebo C."/>
            <person name="Racz N."/>
            <person name="Riley R."/>
            <person name="Savchenko A."/>
            <person name="Shiryaev A."/>
            <person name="Soop K."/>
            <person name="Spirin V."/>
            <person name="Szebenyi C."/>
            <person name="Tomsovsky M."/>
            <person name="Tulloss R.E."/>
            <person name="Uehling J."/>
            <person name="Grigoriev I.V."/>
            <person name="Vagvolgyi C."/>
            <person name="Papp T."/>
            <person name="Martin F.M."/>
            <person name="Miettinen O."/>
            <person name="Hibbett D.S."/>
            <person name="Nagy L.G."/>
        </authorList>
    </citation>
    <scope>NUCLEOTIDE SEQUENCE [LARGE SCALE GENOMIC DNA]</scope>
    <source>
        <strain evidence="2 3">HHB13444</strain>
    </source>
</reference>
<feature type="region of interest" description="Disordered" evidence="1">
    <location>
        <begin position="286"/>
        <end position="328"/>
    </location>
</feature>
<feature type="region of interest" description="Disordered" evidence="1">
    <location>
        <begin position="188"/>
        <end position="207"/>
    </location>
</feature>
<evidence type="ECO:0000256" key="1">
    <source>
        <dbReference type="SAM" id="MobiDB-lite"/>
    </source>
</evidence>
<proteinExistence type="predicted"/>
<gene>
    <name evidence="2" type="ORF">K466DRAFT_384743</name>
</gene>
<accession>A0A5C3PQ71</accession>
<sequence>MQESVGGTLYRADERRRPRLGYAELTSRASMKLSAGMLAANFNAAILYGGCIPWSTEASASTSTSTVVCQGFGLCSSEGQSESRRASTRLRRRCSLLRSLACRMVSLSTQYYGQTMFVQRPFLVPSLPGVQGSIRSLRACDHWAGGLPDITVLVGQPHPRAARPISSQHEYERTSYSNLQALTPLHTLEPPREDQPPRNTAKCSSPGTRRVRIPRYVRHTASYALRYGLVFVRGLASQSSTYDAAHLTPRFASSDGGRLNAHDNCSDTELNADLVSDTQNVLLVHRRSSSAGTQPDSKSMAPTYHTPKHEESTPSASLPPSTYDALLT</sequence>
<name>A0A5C3PQ71_9APHY</name>